<dbReference type="InterPro" id="IPR011021">
    <property type="entry name" value="Arrestin-like_N"/>
</dbReference>
<dbReference type="OMA" id="SDMTPKF"/>
<dbReference type="SMART" id="SM01017">
    <property type="entry name" value="Arrestin_C"/>
    <property type="match status" value="1"/>
</dbReference>
<reference evidence="3" key="1">
    <citation type="submission" date="2025-08" db="UniProtKB">
        <authorList>
            <consortium name="RefSeq"/>
        </authorList>
    </citation>
    <scope>IDENTIFICATION</scope>
    <source>
        <strain evidence="3">Tuebingen</strain>
        <tissue evidence="3">Fibroblasts and whole tissue</tissue>
    </source>
</reference>
<dbReference type="PANTHER" id="PTHR11188:SF135">
    <property type="entry name" value="ARRESTIN DOMAIN CONTAINING 3-LIKE-RELATED"/>
    <property type="match status" value="1"/>
</dbReference>
<protein>
    <submittedName>
        <fullName evidence="3">Arrestin domain-containing protein 3 isoform X1</fullName>
    </submittedName>
</protein>
<dbReference type="PANTHER" id="PTHR11188">
    <property type="entry name" value="ARRESTIN DOMAIN CONTAINING PROTEIN"/>
    <property type="match status" value="1"/>
</dbReference>
<dbReference type="GO" id="GO:0005737">
    <property type="term" value="C:cytoplasm"/>
    <property type="evidence" value="ECO:0000318"/>
    <property type="project" value="GO_Central"/>
</dbReference>
<sequence length="377" mass="42311">MTFVTLISTTETGRANVISWNEKMPGSIKVLRLQYDQINESNTFNSGDIVEGRVLLEVTKNLTVDSLFVKFTGGAKVYWTEGESKYHDHERYFKLKQDLTPGRSGKERQIISPGRHVLPFKFQLPEQNLPPSFKEKVSGFNCWIRYALTAKLKRPFKSASTAYAELTFVPRNHVTNDHLLKPQNRTDKMKNTFSSGKISLTATTDKTGYMLGETIKVCVDIDNASSRDAKLKYSLKQQQMFIASRTTKRSKHIIQETSDCIPSGEKRRFLVNIKLPRDIMVSFENCRIIRVLYLLKVSLDVSFASDPAVKFPVVIIPPLQQCPPWQDPPPPYMPPQPVPHPGGAPPPFARLYDPVPPNPGAAAGLPGSPFGFVSTSL</sequence>
<dbReference type="RefSeq" id="XP_009300042.4">
    <property type="nucleotide sequence ID" value="XM_009301767.5"/>
</dbReference>
<dbReference type="AlphaFoldDB" id="A0A8M3AZW8"/>
<dbReference type="InterPro" id="IPR014756">
    <property type="entry name" value="Ig_E-set"/>
</dbReference>
<accession>A0A8M3AZW8</accession>
<dbReference type="InterPro" id="IPR050357">
    <property type="entry name" value="Arrestin_domain-protein"/>
</dbReference>
<evidence type="ECO:0000313" key="2">
    <source>
        <dbReference type="Proteomes" id="UP000000437"/>
    </source>
</evidence>
<dbReference type="Gene3D" id="2.60.40.640">
    <property type="match status" value="2"/>
</dbReference>
<name>A0A8M3AZW8_DANRE</name>
<evidence type="ECO:0000256" key="1">
    <source>
        <dbReference type="ARBA" id="ARBA00005298"/>
    </source>
</evidence>
<organism evidence="2 3">
    <name type="scientific">Danio rerio</name>
    <name type="common">Zebrafish</name>
    <name type="synonym">Brachydanio rerio</name>
    <dbReference type="NCBI Taxonomy" id="7955"/>
    <lineage>
        <taxon>Eukaryota</taxon>
        <taxon>Metazoa</taxon>
        <taxon>Chordata</taxon>
        <taxon>Craniata</taxon>
        <taxon>Vertebrata</taxon>
        <taxon>Euteleostomi</taxon>
        <taxon>Actinopterygii</taxon>
        <taxon>Neopterygii</taxon>
        <taxon>Teleostei</taxon>
        <taxon>Ostariophysi</taxon>
        <taxon>Cypriniformes</taxon>
        <taxon>Danionidae</taxon>
        <taxon>Danioninae</taxon>
        <taxon>Danio</taxon>
    </lineage>
</organism>
<dbReference type="GO" id="GO:0005886">
    <property type="term" value="C:plasma membrane"/>
    <property type="evidence" value="ECO:0000318"/>
    <property type="project" value="GO_Central"/>
</dbReference>
<dbReference type="InterPro" id="IPR014752">
    <property type="entry name" value="Arrestin-like_C"/>
</dbReference>
<dbReference type="Pfam" id="PF00339">
    <property type="entry name" value="Arrestin_N"/>
    <property type="match status" value="1"/>
</dbReference>
<dbReference type="OrthoDB" id="2333384at2759"/>
<dbReference type="InterPro" id="IPR011022">
    <property type="entry name" value="Arrestin_C-like"/>
</dbReference>
<dbReference type="SUPFAM" id="SSF81296">
    <property type="entry name" value="E set domains"/>
    <property type="match status" value="2"/>
</dbReference>
<gene>
    <name evidence="3" type="primary">LOC799768</name>
</gene>
<keyword evidence="2" id="KW-1185">Reference proteome</keyword>
<dbReference type="SMR" id="A0A8M3AZW8"/>
<comment type="similarity">
    <text evidence="1">Belongs to the arrestin family.</text>
</comment>
<dbReference type="Pfam" id="PF02752">
    <property type="entry name" value="Arrestin_C"/>
    <property type="match status" value="1"/>
</dbReference>
<dbReference type="GO" id="GO:0015031">
    <property type="term" value="P:protein transport"/>
    <property type="evidence" value="ECO:0000318"/>
    <property type="project" value="GO_Central"/>
</dbReference>
<dbReference type="GO" id="GO:0007399">
    <property type="term" value="P:nervous system development"/>
    <property type="evidence" value="ECO:0007669"/>
    <property type="project" value="UniProtKB-ARBA"/>
</dbReference>
<dbReference type="KEGG" id="dre:799768"/>
<evidence type="ECO:0000313" key="3">
    <source>
        <dbReference type="RefSeq" id="XP_009300042.4"/>
    </source>
</evidence>
<proteinExistence type="inferred from homology"/>
<dbReference type="Proteomes" id="UP000000437">
    <property type="component" value="Chromosome 5"/>
</dbReference>